<dbReference type="Proteomes" id="UP000671399">
    <property type="component" value="Unassembled WGS sequence"/>
</dbReference>
<evidence type="ECO:0000313" key="9">
    <source>
        <dbReference type="Proteomes" id="UP000671399"/>
    </source>
</evidence>
<proteinExistence type="inferred from homology"/>
<feature type="domain" description="ABC transmembrane type-2" evidence="7">
    <location>
        <begin position="56"/>
        <end position="289"/>
    </location>
</feature>
<accession>A0ABS3V784</accession>
<dbReference type="PANTHER" id="PTHR43229:SF3">
    <property type="entry name" value="ABC-TYPE MULTIDRUG TRANSPORT SYSTEM, PERMEASE COMPONENT"/>
    <property type="match status" value="1"/>
</dbReference>
<sequence>MTRSSVPTVPAQNQPTTTAAHVPDGPQGVGLGPLQLRSFLALLLRDLTVLRRNVPEFALRTLLQPVLFSFVFAYLFPRIGQGLSSQANFADVLVPGLVAVTAVFCGVSTVSLPLAIEFGATREIEDRIMAPVPGWAIATEKIVFGAVQSLAAGLLVLPACVLTSATPVNVEVRDPALLVVVALLACWISGALGLVVGTVVEPKRMGLAFSTLIVPLTFFGCVYYPWQALTPLPWLKVAVLANPVVYLSEGLRAALTPSVPHMSTAAYLGAGTAFATAMTVLGLRLFQRRVRL</sequence>
<keyword evidence="9" id="KW-1185">Reference proteome</keyword>
<name>A0ABS3V784_9ACTN</name>
<comment type="similarity">
    <text evidence="5">Belongs to the ABC-2 integral membrane protein family.</text>
</comment>
<feature type="transmembrane region" description="Helical" evidence="5">
    <location>
        <begin position="96"/>
        <end position="121"/>
    </location>
</feature>
<feature type="compositionally biased region" description="Polar residues" evidence="6">
    <location>
        <begin position="1"/>
        <end position="19"/>
    </location>
</feature>
<dbReference type="PANTHER" id="PTHR43229">
    <property type="entry name" value="NODULATION PROTEIN J"/>
    <property type="match status" value="1"/>
</dbReference>
<dbReference type="PROSITE" id="PS51012">
    <property type="entry name" value="ABC_TM2"/>
    <property type="match status" value="1"/>
</dbReference>
<dbReference type="InterPro" id="IPR013525">
    <property type="entry name" value="ABC2_TM"/>
</dbReference>
<keyword evidence="5" id="KW-0813">Transport</keyword>
<feature type="region of interest" description="Disordered" evidence="6">
    <location>
        <begin position="1"/>
        <end position="25"/>
    </location>
</feature>
<gene>
    <name evidence="8" type="ORF">JQN83_11765</name>
</gene>
<comment type="caution">
    <text evidence="8">The sequence shown here is derived from an EMBL/GenBank/DDBJ whole genome shotgun (WGS) entry which is preliminary data.</text>
</comment>
<evidence type="ECO:0000256" key="4">
    <source>
        <dbReference type="ARBA" id="ARBA00023136"/>
    </source>
</evidence>
<feature type="transmembrane region" description="Helical" evidence="5">
    <location>
        <begin position="177"/>
        <end position="200"/>
    </location>
</feature>
<feature type="transmembrane region" description="Helical" evidence="5">
    <location>
        <begin position="207"/>
        <end position="226"/>
    </location>
</feature>
<dbReference type="InterPro" id="IPR047817">
    <property type="entry name" value="ABC2_TM_bact-type"/>
</dbReference>
<feature type="transmembrane region" description="Helical" evidence="5">
    <location>
        <begin position="142"/>
        <end position="165"/>
    </location>
</feature>
<evidence type="ECO:0000256" key="3">
    <source>
        <dbReference type="ARBA" id="ARBA00022989"/>
    </source>
</evidence>
<comment type="subcellular location">
    <subcellularLocation>
        <location evidence="5">Cell membrane</location>
        <topology evidence="5">Multi-pass membrane protein</topology>
    </subcellularLocation>
    <subcellularLocation>
        <location evidence="1">Membrane</location>
        <topology evidence="1">Multi-pass membrane protein</topology>
    </subcellularLocation>
</comment>
<keyword evidence="5" id="KW-1003">Cell membrane</keyword>
<keyword evidence="4 5" id="KW-0472">Membrane</keyword>
<evidence type="ECO:0000313" key="8">
    <source>
        <dbReference type="EMBL" id="MBO4161483.1"/>
    </source>
</evidence>
<dbReference type="RefSeq" id="WP_208567127.1">
    <property type="nucleotide sequence ID" value="NZ_JAGFWR010000004.1"/>
</dbReference>
<reference evidence="8 9" key="1">
    <citation type="submission" date="2021-03" db="EMBL/GenBank/DDBJ databases">
        <authorList>
            <person name="Lee D.-H."/>
        </authorList>
    </citation>
    <scope>NUCLEOTIDE SEQUENCE [LARGE SCALE GENOMIC DNA]</scope>
    <source>
        <strain evidence="8 9">MMS20-R2-23</strain>
    </source>
</reference>
<evidence type="ECO:0000259" key="7">
    <source>
        <dbReference type="PROSITE" id="PS51012"/>
    </source>
</evidence>
<feature type="transmembrane region" description="Helical" evidence="5">
    <location>
        <begin position="265"/>
        <end position="286"/>
    </location>
</feature>
<dbReference type="InterPro" id="IPR051784">
    <property type="entry name" value="Nod_factor_ABC_transporter"/>
</dbReference>
<evidence type="ECO:0000256" key="5">
    <source>
        <dbReference type="RuleBase" id="RU361157"/>
    </source>
</evidence>
<keyword evidence="3 5" id="KW-1133">Transmembrane helix</keyword>
<evidence type="ECO:0000256" key="2">
    <source>
        <dbReference type="ARBA" id="ARBA00022692"/>
    </source>
</evidence>
<dbReference type="Pfam" id="PF01061">
    <property type="entry name" value="ABC2_membrane"/>
    <property type="match status" value="1"/>
</dbReference>
<protein>
    <recommendedName>
        <fullName evidence="5">Transport permease protein</fullName>
    </recommendedName>
</protein>
<feature type="transmembrane region" description="Helical" evidence="5">
    <location>
        <begin position="57"/>
        <end position="76"/>
    </location>
</feature>
<dbReference type="EMBL" id="JAGFWR010000004">
    <property type="protein sequence ID" value="MBO4161483.1"/>
    <property type="molecule type" value="Genomic_DNA"/>
</dbReference>
<evidence type="ECO:0000256" key="1">
    <source>
        <dbReference type="ARBA" id="ARBA00004141"/>
    </source>
</evidence>
<organism evidence="8 9">
    <name type="scientific">Micromonospora antibiotica</name>
    <dbReference type="NCBI Taxonomy" id="2807623"/>
    <lineage>
        <taxon>Bacteria</taxon>
        <taxon>Bacillati</taxon>
        <taxon>Actinomycetota</taxon>
        <taxon>Actinomycetes</taxon>
        <taxon>Micromonosporales</taxon>
        <taxon>Micromonosporaceae</taxon>
        <taxon>Micromonospora</taxon>
    </lineage>
</organism>
<evidence type="ECO:0000256" key="6">
    <source>
        <dbReference type="SAM" id="MobiDB-lite"/>
    </source>
</evidence>
<keyword evidence="2 5" id="KW-0812">Transmembrane</keyword>